<keyword evidence="3" id="KW-1185">Reference proteome</keyword>
<evidence type="ECO:0008006" key="4">
    <source>
        <dbReference type="Google" id="ProtNLM"/>
    </source>
</evidence>
<feature type="transmembrane region" description="Helical" evidence="1">
    <location>
        <begin position="91"/>
        <end position="112"/>
    </location>
</feature>
<accession>A0ABU0JFE9</accession>
<dbReference type="RefSeq" id="WP_307280663.1">
    <property type="nucleotide sequence ID" value="NZ_JAUSVX010000014.1"/>
</dbReference>
<evidence type="ECO:0000313" key="2">
    <source>
        <dbReference type="EMBL" id="MDQ0473003.1"/>
    </source>
</evidence>
<feature type="transmembrane region" description="Helical" evidence="1">
    <location>
        <begin position="27"/>
        <end position="48"/>
    </location>
</feature>
<keyword evidence="1" id="KW-1133">Transmembrane helix</keyword>
<feature type="transmembrane region" description="Helical" evidence="1">
    <location>
        <begin position="158"/>
        <end position="178"/>
    </location>
</feature>
<keyword evidence="1" id="KW-0472">Membrane</keyword>
<protein>
    <recommendedName>
        <fullName evidence="4">DUF1109 family protein</fullName>
    </recommendedName>
</protein>
<sequence length="214" mass="21376">MTTTDDLIERLAGDLAPVRPGAVARRLGLGIGAGALVSAAIMLAWLGVRPDIGAAVTTGAYWIKFLYTAAIAAAGLRAVERLARPAGRGSPALGAVALAVALAALGGATELGQASAAERMPLMMGSSASACPWIILVLSLPILVGAGWALRGLAPTRLALAGAAAGLAAGGLGAWIYAFHCTETATAFLAIWYTAGVVAVGLIGAALGPRLLRW</sequence>
<dbReference type="EMBL" id="JAUSVX010000014">
    <property type="protein sequence ID" value="MDQ0473003.1"/>
    <property type="molecule type" value="Genomic_DNA"/>
</dbReference>
<comment type="caution">
    <text evidence="2">The sequence shown here is derived from an EMBL/GenBank/DDBJ whole genome shotgun (WGS) entry which is preliminary data.</text>
</comment>
<proteinExistence type="predicted"/>
<keyword evidence="1" id="KW-0812">Transmembrane</keyword>
<evidence type="ECO:0000313" key="3">
    <source>
        <dbReference type="Proteomes" id="UP001242480"/>
    </source>
</evidence>
<gene>
    <name evidence="2" type="ORF">QO011_006036</name>
</gene>
<feature type="transmembrane region" description="Helical" evidence="1">
    <location>
        <begin position="132"/>
        <end position="151"/>
    </location>
</feature>
<name>A0ABU0JFE9_9HYPH</name>
<organism evidence="2 3">
    <name type="scientific">Labrys wisconsinensis</name>
    <dbReference type="NCBI Taxonomy" id="425677"/>
    <lineage>
        <taxon>Bacteria</taxon>
        <taxon>Pseudomonadati</taxon>
        <taxon>Pseudomonadota</taxon>
        <taxon>Alphaproteobacteria</taxon>
        <taxon>Hyphomicrobiales</taxon>
        <taxon>Xanthobacteraceae</taxon>
        <taxon>Labrys</taxon>
    </lineage>
</organism>
<dbReference type="InterPro" id="IPR009495">
    <property type="entry name" value="NrsF"/>
</dbReference>
<dbReference type="Proteomes" id="UP001242480">
    <property type="component" value="Unassembled WGS sequence"/>
</dbReference>
<feature type="transmembrane region" description="Helical" evidence="1">
    <location>
        <begin position="60"/>
        <end position="79"/>
    </location>
</feature>
<dbReference type="Pfam" id="PF06532">
    <property type="entry name" value="NrsF"/>
    <property type="match status" value="1"/>
</dbReference>
<feature type="transmembrane region" description="Helical" evidence="1">
    <location>
        <begin position="190"/>
        <end position="212"/>
    </location>
</feature>
<reference evidence="2 3" key="1">
    <citation type="submission" date="2023-07" db="EMBL/GenBank/DDBJ databases">
        <title>Genomic Encyclopedia of Type Strains, Phase IV (KMG-IV): sequencing the most valuable type-strain genomes for metagenomic binning, comparative biology and taxonomic classification.</title>
        <authorList>
            <person name="Goeker M."/>
        </authorList>
    </citation>
    <scope>NUCLEOTIDE SEQUENCE [LARGE SCALE GENOMIC DNA]</scope>
    <source>
        <strain evidence="2 3">DSM 19619</strain>
    </source>
</reference>
<evidence type="ECO:0000256" key="1">
    <source>
        <dbReference type="SAM" id="Phobius"/>
    </source>
</evidence>